<feature type="region of interest" description="Disordered" evidence="7">
    <location>
        <begin position="73"/>
        <end position="92"/>
    </location>
</feature>
<protein>
    <submittedName>
        <fullName evidence="8">POK6 protein</fullName>
    </submittedName>
</protein>
<comment type="caution">
    <text evidence="8">The sequence shown here is derived from an EMBL/GenBank/DDBJ whole genome shotgun (WGS) entry which is preliminary data.</text>
</comment>
<dbReference type="Gene3D" id="3.30.420.10">
    <property type="entry name" value="Ribonuclease H-like superfamily/Ribonuclease H"/>
    <property type="match status" value="1"/>
</dbReference>
<evidence type="ECO:0000256" key="1">
    <source>
        <dbReference type="ARBA" id="ARBA00022679"/>
    </source>
</evidence>
<dbReference type="EMBL" id="VXBC01008657">
    <property type="protein sequence ID" value="NXM18473.1"/>
    <property type="molecule type" value="Genomic_DNA"/>
</dbReference>
<accession>A0A7L0YXI6</accession>
<feature type="non-terminal residue" evidence="8">
    <location>
        <position position="1"/>
    </location>
</feature>
<keyword evidence="5" id="KW-0378">Hydrolase</keyword>
<dbReference type="GO" id="GO:0035613">
    <property type="term" value="F:RNA stem-loop binding"/>
    <property type="evidence" value="ECO:0007669"/>
    <property type="project" value="TreeGrafter"/>
</dbReference>
<dbReference type="Proteomes" id="UP000539920">
    <property type="component" value="Unassembled WGS sequence"/>
</dbReference>
<evidence type="ECO:0000256" key="3">
    <source>
        <dbReference type="ARBA" id="ARBA00022722"/>
    </source>
</evidence>
<dbReference type="SUPFAM" id="SSF53098">
    <property type="entry name" value="Ribonuclease H-like"/>
    <property type="match status" value="1"/>
</dbReference>
<evidence type="ECO:0000256" key="6">
    <source>
        <dbReference type="ARBA" id="ARBA00022918"/>
    </source>
</evidence>
<dbReference type="PANTHER" id="PTHR41694:SF3">
    <property type="entry name" value="RNA-DIRECTED DNA POLYMERASE-RELATED"/>
    <property type="match status" value="1"/>
</dbReference>
<evidence type="ECO:0000256" key="5">
    <source>
        <dbReference type="ARBA" id="ARBA00022801"/>
    </source>
</evidence>
<keyword evidence="2" id="KW-0548">Nucleotidyltransferase</keyword>
<feature type="compositionally biased region" description="Basic and acidic residues" evidence="7">
    <location>
        <begin position="75"/>
        <end position="92"/>
    </location>
</feature>
<name>A0A7L0YXI6_9PASE</name>
<evidence type="ECO:0000313" key="8">
    <source>
        <dbReference type="EMBL" id="NXM18473.1"/>
    </source>
</evidence>
<keyword evidence="4" id="KW-0255">Endonuclease</keyword>
<dbReference type="InterPro" id="IPR012337">
    <property type="entry name" value="RNaseH-like_sf"/>
</dbReference>
<dbReference type="AlphaFoldDB" id="A0A7L0YXI6"/>
<dbReference type="GO" id="GO:0004519">
    <property type="term" value="F:endonuclease activity"/>
    <property type="evidence" value="ECO:0007669"/>
    <property type="project" value="UniProtKB-KW"/>
</dbReference>
<organism evidence="8 9">
    <name type="scientific">Ploceus nigricollis</name>
    <dbReference type="NCBI Taxonomy" id="441696"/>
    <lineage>
        <taxon>Eukaryota</taxon>
        <taxon>Metazoa</taxon>
        <taxon>Chordata</taxon>
        <taxon>Craniata</taxon>
        <taxon>Vertebrata</taxon>
        <taxon>Euteleostomi</taxon>
        <taxon>Archelosauria</taxon>
        <taxon>Archosauria</taxon>
        <taxon>Dinosauria</taxon>
        <taxon>Saurischia</taxon>
        <taxon>Theropoda</taxon>
        <taxon>Coelurosauria</taxon>
        <taxon>Aves</taxon>
        <taxon>Neognathae</taxon>
        <taxon>Neoaves</taxon>
        <taxon>Telluraves</taxon>
        <taxon>Australaves</taxon>
        <taxon>Passeriformes</taxon>
        <taxon>Passeroidea</taxon>
        <taxon>Ploceidae</taxon>
        <taxon>Ploceinae</taxon>
        <taxon>Ploceus</taxon>
    </lineage>
</organism>
<dbReference type="GO" id="GO:0003964">
    <property type="term" value="F:RNA-directed DNA polymerase activity"/>
    <property type="evidence" value="ECO:0007669"/>
    <property type="project" value="UniProtKB-KW"/>
</dbReference>
<keyword evidence="6" id="KW-0695">RNA-directed DNA polymerase</keyword>
<proteinExistence type="predicted"/>
<dbReference type="InterPro" id="IPR036397">
    <property type="entry name" value="RNaseH_sf"/>
</dbReference>
<gene>
    <name evidence="8" type="primary">Ervk6_2</name>
    <name evidence="8" type="ORF">PLONIG_R15626</name>
</gene>
<dbReference type="GO" id="GO:0016787">
    <property type="term" value="F:hydrolase activity"/>
    <property type="evidence" value="ECO:0007669"/>
    <property type="project" value="UniProtKB-KW"/>
</dbReference>
<reference evidence="8 9" key="1">
    <citation type="submission" date="2019-09" db="EMBL/GenBank/DDBJ databases">
        <title>Bird 10,000 Genomes (B10K) Project - Family phase.</title>
        <authorList>
            <person name="Zhang G."/>
        </authorList>
    </citation>
    <scope>NUCLEOTIDE SEQUENCE [LARGE SCALE GENOMIC DNA]</scope>
    <source>
        <strain evidence="8">B10K-DU-001-79</strain>
        <tissue evidence="8">Muscle</tissue>
    </source>
</reference>
<sequence length="92" mass="10710">VEHKTGIPYSLTGQAVVERTHQSLKRVLEHQQETMKMESPPNRLAKALFTLNFLNCTFENLNPPIVRHFQTSRQAELKERPPVMIKDPETWT</sequence>
<keyword evidence="9" id="KW-1185">Reference proteome</keyword>
<evidence type="ECO:0000256" key="2">
    <source>
        <dbReference type="ARBA" id="ARBA00022695"/>
    </source>
</evidence>
<evidence type="ECO:0000313" key="9">
    <source>
        <dbReference type="Proteomes" id="UP000539920"/>
    </source>
</evidence>
<keyword evidence="1" id="KW-0808">Transferase</keyword>
<dbReference type="PANTHER" id="PTHR41694">
    <property type="entry name" value="ENDOGENOUS RETROVIRUS GROUP K MEMBER POL PROTEIN"/>
    <property type="match status" value="1"/>
</dbReference>
<feature type="non-terminal residue" evidence="8">
    <location>
        <position position="92"/>
    </location>
</feature>
<evidence type="ECO:0000256" key="4">
    <source>
        <dbReference type="ARBA" id="ARBA00022759"/>
    </source>
</evidence>
<evidence type="ECO:0000256" key="7">
    <source>
        <dbReference type="SAM" id="MobiDB-lite"/>
    </source>
</evidence>
<keyword evidence="3" id="KW-0540">Nuclease</keyword>